<gene>
    <name evidence="4" type="ORF">N658DRAFT_449894</name>
</gene>
<protein>
    <recommendedName>
        <fullName evidence="6">Ubiquitin-like domain-containing protein</fullName>
    </recommendedName>
</protein>
<evidence type="ECO:0008006" key="6">
    <source>
        <dbReference type="Google" id="ProtNLM"/>
    </source>
</evidence>
<dbReference type="InterPro" id="IPR049256">
    <property type="entry name" value="Get5_C"/>
</dbReference>
<dbReference type="Pfam" id="PF17183">
    <property type="entry name" value="Get5_C"/>
    <property type="match status" value="1"/>
</dbReference>
<organism evidence="4 5">
    <name type="scientific">Parathielavia hyrcaniae</name>
    <dbReference type="NCBI Taxonomy" id="113614"/>
    <lineage>
        <taxon>Eukaryota</taxon>
        <taxon>Fungi</taxon>
        <taxon>Dikarya</taxon>
        <taxon>Ascomycota</taxon>
        <taxon>Pezizomycotina</taxon>
        <taxon>Sordariomycetes</taxon>
        <taxon>Sordariomycetidae</taxon>
        <taxon>Sordariales</taxon>
        <taxon>Chaetomiaceae</taxon>
        <taxon>Parathielavia</taxon>
    </lineage>
</organism>
<reference evidence="4" key="1">
    <citation type="journal article" date="2023" name="Mol. Phylogenet. Evol.">
        <title>Genome-scale phylogeny and comparative genomics of the fungal order Sordariales.</title>
        <authorList>
            <person name="Hensen N."/>
            <person name="Bonometti L."/>
            <person name="Westerberg I."/>
            <person name="Brannstrom I.O."/>
            <person name="Guillou S."/>
            <person name="Cros-Aarteil S."/>
            <person name="Calhoun S."/>
            <person name="Haridas S."/>
            <person name="Kuo A."/>
            <person name="Mondo S."/>
            <person name="Pangilinan J."/>
            <person name="Riley R."/>
            <person name="LaButti K."/>
            <person name="Andreopoulos B."/>
            <person name="Lipzen A."/>
            <person name="Chen C."/>
            <person name="Yan M."/>
            <person name="Daum C."/>
            <person name="Ng V."/>
            <person name="Clum A."/>
            <person name="Steindorff A."/>
            <person name="Ohm R.A."/>
            <person name="Martin F."/>
            <person name="Silar P."/>
            <person name="Natvig D.O."/>
            <person name="Lalanne C."/>
            <person name="Gautier V."/>
            <person name="Ament-Velasquez S.L."/>
            <person name="Kruys A."/>
            <person name="Hutchinson M.I."/>
            <person name="Powell A.J."/>
            <person name="Barry K."/>
            <person name="Miller A.N."/>
            <person name="Grigoriev I.V."/>
            <person name="Debuchy R."/>
            <person name="Gladieux P."/>
            <person name="Hiltunen Thoren M."/>
            <person name="Johannesson H."/>
        </authorList>
    </citation>
    <scope>NUCLEOTIDE SEQUENCE</scope>
    <source>
        <strain evidence="4">CBS 757.83</strain>
    </source>
</reference>
<keyword evidence="5" id="KW-1185">Reference proteome</keyword>
<feature type="domain" description="Get5 N-terminal" evidence="2">
    <location>
        <begin position="7"/>
        <end position="185"/>
    </location>
</feature>
<dbReference type="EMBL" id="MU863637">
    <property type="protein sequence ID" value="KAK4101010.1"/>
    <property type="molecule type" value="Genomic_DNA"/>
</dbReference>
<dbReference type="Proteomes" id="UP001305647">
    <property type="component" value="Unassembled WGS sequence"/>
</dbReference>
<feature type="region of interest" description="Disordered" evidence="1">
    <location>
        <begin position="193"/>
        <end position="213"/>
    </location>
</feature>
<dbReference type="Gene3D" id="1.10.286.70">
    <property type="entry name" value="Get5 dimerization domain"/>
    <property type="match status" value="1"/>
</dbReference>
<sequence length="273" mass="28048">MATEVTFAKTFLTLLDSKPSKLSPDHIEDPRSYPGTSPYILPRHPSCKPFSTSSLPTTSSSSSPSSSSPSSSSPSTTTTTTTKQKKNPGSERAVKVVLRSSRNPPLELVLPACALSTSLAEIKERVAAELGLDVVADVSKIKLLHNKKPAGADSKALKDLLSGGGGAAAAGAGEVVELGVMVLGGAAAVVGKKKEEKKEEGEGAGEKEMAAGEGQGGVHVTAAAPVAQGLSGIAVLQTEDFWGDLKGFLQQRVRDEAVAGEAVGVFKAAWEGR</sequence>
<feature type="compositionally biased region" description="Low complexity" evidence="1">
    <location>
        <begin position="51"/>
        <end position="82"/>
    </location>
</feature>
<accession>A0AAN6PZV4</accession>
<feature type="domain" description="Get5 C-terminal" evidence="3">
    <location>
        <begin position="223"/>
        <end position="272"/>
    </location>
</feature>
<reference evidence="4" key="2">
    <citation type="submission" date="2023-05" db="EMBL/GenBank/DDBJ databases">
        <authorList>
            <consortium name="Lawrence Berkeley National Laboratory"/>
            <person name="Steindorff A."/>
            <person name="Hensen N."/>
            <person name="Bonometti L."/>
            <person name="Westerberg I."/>
            <person name="Brannstrom I.O."/>
            <person name="Guillou S."/>
            <person name="Cros-Aarteil S."/>
            <person name="Calhoun S."/>
            <person name="Haridas S."/>
            <person name="Kuo A."/>
            <person name="Mondo S."/>
            <person name="Pangilinan J."/>
            <person name="Riley R."/>
            <person name="Labutti K."/>
            <person name="Andreopoulos B."/>
            <person name="Lipzen A."/>
            <person name="Chen C."/>
            <person name="Yanf M."/>
            <person name="Daum C."/>
            <person name="Ng V."/>
            <person name="Clum A."/>
            <person name="Ohm R."/>
            <person name="Martin F."/>
            <person name="Silar P."/>
            <person name="Natvig D."/>
            <person name="Lalanne C."/>
            <person name="Gautier V."/>
            <person name="Ament-Velasquez S.L."/>
            <person name="Kruys A."/>
            <person name="Hutchinson M.I."/>
            <person name="Powell A.J."/>
            <person name="Barry K."/>
            <person name="Miller A.N."/>
            <person name="Grigoriev I.V."/>
            <person name="Debuchy R."/>
            <person name="Gladieux P."/>
            <person name="Thoren M.H."/>
            <person name="Johannesson H."/>
        </authorList>
    </citation>
    <scope>NUCLEOTIDE SEQUENCE</scope>
    <source>
        <strain evidence="4">CBS 757.83</strain>
    </source>
</reference>
<evidence type="ECO:0000313" key="4">
    <source>
        <dbReference type="EMBL" id="KAK4101010.1"/>
    </source>
</evidence>
<evidence type="ECO:0000256" key="1">
    <source>
        <dbReference type="SAM" id="MobiDB-lite"/>
    </source>
</evidence>
<dbReference type="InterPro" id="IPR024737">
    <property type="entry name" value="Get5_N"/>
</dbReference>
<name>A0AAN6PZV4_9PEZI</name>
<evidence type="ECO:0000313" key="5">
    <source>
        <dbReference type="Proteomes" id="UP001305647"/>
    </source>
</evidence>
<comment type="caution">
    <text evidence="4">The sequence shown here is derived from an EMBL/GenBank/DDBJ whole genome shotgun (WGS) entry which is preliminary data.</text>
</comment>
<feature type="non-terminal residue" evidence="4">
    <location>
        <position position="273"/>
    </location>
</feature>
<dbReference type="AlphaFoldDB" id="A0AAN6PZV4"/>
<feature type="compositionally biased region" description="Basic and acidic residues" evidence="1">
    <location>
        <begin position="193"/>
        <end position="210"/>
    </location>
</feature>
<evidence type="ECO:0000259" key="2">
    <source>
        <dbReference type="Pfam" id="PF12754"/>
    </source>
</evidence>
<proteinExistence type="predicted"/>
<dbReference type="Pfam" id="PF12754">
    <property type="entry name" value="Get5_N"/>
    <property type="match status" value="1"/>
</dbReference>
<evidence type="ECO:0000259" key="3">
    <source>
        <dbReference type="Pfam" id="PF17183"/>
    </source>
</evidence>
<feature type="region of interest" description="Disordered" evidence="1">
    <location>
        <begin position="18"/>
        <end position="95"/>
    </location>
</feature>